<evidence type="ECO:0000256" key="2">
    <source>
        <dbReference type="ARBA" id="ARBA00005216"/>
    </source>
</evidence>
<proteinExistence type="inferred from homology"/>
<dbReference type="Gene3D" id="3.30.70.260">
    <property type="match status" value="1"/>
</dbReference>
<dbReference type="CDD" id="cd12174">
    <property type="entry name" value="PGDH_like_3"/>
    <property type="match status" value="1"/>
</dbReference>
<evidence type="ECO:0000313" key="14">
    <source>
        <dbReference type="Proteomes" id="UP001549691"/>
    </source>
</evidence>
<evidence type="ECO:0000256" key="4">
    <source>
        <dbReference type="ARBA" id="ARBA00013143"/>
    </source>
</evidence>
<dbReference type="SUPFAM" id="SSF51735">
    <property type="entry name" value="NAD(P)-binding Rossmann-fold domains"/>
    <property type="match status" value="1"/>
</dbReference>
<evidence type="ECO:0000256" key="1">
    <source>
        <dbReference type="ARBA" id="ARBA00003800"/>
    </source>
</evidence>
<dbReference type="EMBL" id="JBEWZI010000003">
    <property type="protein sequence ID" value="MET7013401.1"/>
    <property type="molecule type" value="Genomic_DNA"/>
</dbReference>
<sequence>MFKIQTLNKIAACGLDRLPRDHYESATEILNPDGVMLRSADMHSIEIPASVLAIARAGAGVNNIPLPKCSERGIVVFNTPGANANGVKEIVIASLLLSSRNLFEGITWANTLKGKGDEVPPLVEKGKAQFVGPEIQGKTLGVIGLGAIGVLVANAANALGMRVIGFDPFVSVDAAWKLSHEVQKAPSLDALVAESDYITIHVPLTAETKNLFNAERISHMKKGCRLLNFSRNGLVDNAAIKAAIASGHVGGYVIDLPEDELLGVDKVLCVPHLGASTPESEDNCAVMAADQMREFLERGNIKNSVNFPACELAPSGKTRITVSNRNVPNVISSLTAQLGAIGLNIEDMINKHRGDVAYNIIDVSGDVPADVVAKLKTVDGVIAVRVIPNCK</sequence>
<evidence type="ECO:0000256" key="11">
    <source>
        <dbReference type="RuleBase" id="RU003719"/>
    </source>
</evidence>
<gene>
    <name evidence="13" type="ORF">ABXR19_04315</name>
</gene>
<dbReference type="InterPro" id="IPR006140">
    <property type="entry name" value="D-isomer_DH_NAD-bd"/>
</dbReference>
<evidence type="ECO:0000256" key="9">
    <source>
        <dbReference type="ARBA" id="ARBA00048126"/>
    </source>
</evidence>
<keyword evidence="7" id="KW-0520">NAD</keyword>
<comment type="similarity">
    <text evidence="11">Belongs to the D-isomer specific 2-hydroxyacid dehydrogenase family.</text>
</comment>
<dbReference type="PROSITE" id="PS51671">
    <property type="entry name" value="ACT"/>
    <property type="match status" value="1"/>
</dbReference>
<dbReference type="Pfam" id="PF02826">
    <property type="entry name" value="2-Hacid_dh_C"/>
    <property type="match status" value="1"/>
</dbReference>
<dbReference type="InterPro" id="IPR029752">
    <property type="entry name" value="D-isomer_DH_CS1"/>
</dbReference>
<accession>A0ABV2THK5</accession>
<dbReference type="PROSITE" id="PS00065">
    <property type="entry name" value="D_2_HYDROXYACID_DH_1"/>
    <property type="match status" value="1"/>
</dbReference>
<name>A0ABV2THK5_9RHOO</name>
<dbReference type="InterPro" id="IPR045865">
    <property type="entry name" value="ACT-like_dom_sf"/>
</dbReference>
<comment type="catalytic activity">
    <reaction evidence="10">
        <text>(2R)-3-phosphoglycerate + NAD(+) = 3-phosphooxypyruvate + NADH + H(+)</text>
        <dbReference type="Rhea" id="RHEA:12641"/>
        <dbReference type="ChEBI" id="CHEBI:15378"/>
        <dbReference type="ChEBI" id="CHEBI:18110"/>
        <dbReference type="ChEBI" id="CHEBI:57540"/>
        <dbReference type="ChEBI" id="CHEBI:57945"/>
        <dbReference type="ChEBI" id="CHEBI:58272"/>
        <dbReference type="EC" id="1.1.1.95"/>
    </reaction>
</comment>
<keyword evidence="14" id="KW-1185">Reference proteome</keyword>
<evidence type="ECO:0000256" key="3">
    <source>
        <dbReference type="ARBA" id="ARBA00013001"/>
    </source>
</evidence>
<dbReference type="CDD" id="cd04901">
    <property type="entry name" value="ACT_3PGDH"/>
    <property type="match status" value="1"/>
</dbReference>
<evidence type="ECO:0000256" key="7">
    <source>
        <dbReference type="ARBA" id="ARBA00023027"/>
    </source>
</evidence>
<dbReference type="EC" id="1.1.1.95" evidence="4"/>
<evidence type="ECO:0000256" key="5">
    <source>
        <dbReference type="ARBA" id="ARBA00021582"/>
    </source>
</evidence>
<protein>
    <recommendedName>
        <fullName evidence="5">D-3-phosphoglycerate dehydrogenase</fullName>
        <ecNumber evidence="3">1.1.1.399</ecNumber>
        <ecNumber evidence="4">1.1.1.95</ecNumber>
    </recommendedName>
    <alternativeName>
        <fullName evidence="8">2-oxoglutarate reductase</fullName>
    </alternativeName>
</protein>
<dbReference type="SUPFAM" id="SSF55021">
    <property type="entry name" value="ACT-like"/>
    <property type="match status" value="1"/>
</dbReference>
<dbReference type="EC" id="1.1.1.399" evidence="3"/>
<organism evidence="13 14">
    <name type="scientific">Uliginosibacterium flavum</name>
    <dbReference type="NCBI Taxonomy" id="1396831"/>
    <lineage>
        <taxon>Bacteria</taxon>
        <taxon>Pseudomonadati</taxon>
        <taxon>Pseudomonadota</taxon>
        <taxon>Betaproteobacteria</taxon>
        <taxon>Rhodocyclales</taxon>
        <taxon>Zoogloeaceae</taxon>
        <taxon>Uliginosibacterium</taxon>
    </lineage>
</organism>
<dbReference type="PANTHER" id="PTHR42938:SF47">
    <property type="entry name" value="HYDROXYPYRUVATE REDUCTASE"/>
    <property type="match status" value="1"/>
</dbReference>
<dbReference type="InterPro" id="IPR006139">
    <property type="entry name" value="D-isomer_2_OHA_DH_cat_dom"/>
</dbReference>
<comment type="caution">
    <text evidence="13">The sequence shown here is derived from an EMBL/GenBank/DDBJ whole genome shotgun (WGS) entry which is preliminary data.</text>
</comment>
<dbReference type="InterPro" id="IPR002912">
    <property type="entry name" value="ACT_dom"/>
</dbReference>
<comment type="catalytic activity">
    <reaction evidence="9">
        <text>(R)-2-hydroxyglutarate + NAD(+) = 2-oxoglutarate + NADH + H(+)</text>
        <dbReference type="Rhea" id="RHEA:49612"/>
        <dbReference type="ChEBI" id="CHEBI:15378"/>
        <dbReference type="ChEBI" id="CHEBI:15801"/>
        <dbReference type="ChEBI" id="CHEBI:16810"/>
        <dbReference type="ChEBI" id="CHEBI:57540"/>
        <dbReference type="ChEBI" id="CHEBI:57945"/>
        <dbReference type="EC" id="1.1.1.399"/>
    </reaction>
</comment>
<evidence type="ECO:0000256" key="6">
    <source>
        <dbReference type="ARBA" id="ARBA00023002"/>
    </source>
</evidence>
<dbReference type="Gene3D" id="3.40.50.720">
    <property type="entry name" value="NAD(P)-binding Rossmann-like Domain"/>
    <property type="match status" value="2"/>
</dbReference>
<evidence type="ECO:0000256" key="8">
    <source>
        <dbReference type="ARBA" id="ARBA00030455"/>
    </source>
</evidence>
<reference evidence="13 14" key="1">
    <citation type="submission" date="2024-07" db="EMBL/GenBank/DDBJ databases">
        <title>Uliginosibacterium flavum JJ3220;KACC:17644.</title>
        <authorList>
            <person name="Kim M.K."/>
        </authorList>
    </citation>
    <scope>NUCLEOTIDE SEQUENCE [LARGE SCALE GENOMIC DNA]</scope>
    <source>
        <strain evidence="13 14">KACC:17644</strain>
    </source>
</reference>
<evidence type="ECO:0000256" key="10">
    <source>
        <dbReference type="ARBA" id="ARBA00048731"/>
    </source>
</evidence>
<dbReference type="Pfam" id="PF00389">
    <property type="entry name" value="2-Hacid_dh"/>
    <property type="match status" value="1"/>
</dbReference>
<comment type="function">
    <text evidence="1">Catalyzes the reversible oxidation of 3-phospho-D-glycerate to 3-phosphonooxypyruvate, the first step of the phosphorylated L-serine biosynthesis pathway. Also catalyzes the reversible oxidation of 2-hydroxyglutarate to 2-oxoglutarate.</text>
</comment>
<dbReference type="Proteomes" id="UP001549691">
    <property type="component" value="Unassembled WGS sequence"/>
</dbReference>
<dbReference type="SUPFAM" id="SSF52283">
    <property type="entry name" value="Formate/glycerate dehydrogenase catalytic domain-like"/>
    <property type="match status" value="1"/>
</dbReference>
<evidence type="ECO:0000313" key="13">
    <source>
        <dbReference type="EMBL" id="MET7013401.1"/>
    </source>
</evidence>
<feature type="domain" description="ACT" evidence="12">
    <location>
        <begin position="319"/>
        <end position="389"/>
    </location>
</feature>
<evidence type="ECO:0000259" key="12">
    <source>
        <dbReference type="PROSITE" id="PS51671"/>
    </source>
</evidence>
<dbReference type="RefSeq" id="WP_354599861.1">
    <property type="nucleotide sequence ID" value="NZ_JBEWZI010000003.1"/>
</dbReference>
<dbReference type="InterPro" id="IPR036291">
    <property type="entry name" value="NAD(P)-bd_dom_sf"/>
</dbReference>
<dbReference type="PANTHER" id="PTHR42938">
    <property type="entry name" value="FORMATE DEHYDROGENASE 1"/>
    <property type="match status" value="1"/>
</dbReference>
<comment type="pathway">
    <text evidence="2">Amino-acid biosynthesis; L-serine biosynthesis; L-serine from 3-phospho-D-glycerate: step 1/3.</text>
</comment>
<keyword evidence="6 11" id="KW-0560">Oxidoreductase</keyword>